<dbReference type="PRINTS" id="PR00633">
    <property type="entry name" value="RCCNDNSATION"/>
</dbReference>
<evidence type="ECO:0000256" key="4">
    <source>
        <dbReference type="ARBA" id="ARBA00023326"/>
    </source>
</evidence>
<dbReference type="SUPFAM" id="SSF50985">
    <property type="entry name" value="RCC1/BLIP-II"/>
    <property type="match status" value="2"/>
</dbReference>
<dbReference type="OrthoDB" id="1723494at2"/>
<evidence type="ECO:0000256" key="3">
    <source>
        <dbReference type="ARBA" id="ARBA00023277"/>
    </source>
</evidence>
<sequence>MKRWLAAMMVVILFVYPMLLPPKAYAAGTMFTSVASQLNTTMALDANGQIWAWGSNISGQFGDGTNVSSHTPKKITVMDNGATVTFKEVKPSFDSALALDTSGQLWSTGDNGKGQLGLGTGTASTMVWTKVEVMDGGTAVTFKKIAALRYTSLALDSNGKLWIWGFRTWTPDPYVPSKMGFTDGNGDPVVFETLEGNEENGIAIDSTQHIWEIFNSQYMPSRLSVFDGAAEAEFQSIAVGAGYGTGTFLIIAIDNIGNVWTWGGNDQGQLGDGQVSGDRWFPEKNPVLDSGNPVKFAQVSGGNKHVLALDENGDMWTWGMNAAGQLGDGTTINSAPHKVAVSDNGTSFQFVSLTAGFEVSYGLDQDGRLWSWGKQYMLGDGGNGSGAQATPEKIFLQPTVTLQTSVASSTYLQPITLTASVIGDFDTPTGNVEFRDGGLLLGTSSLAANGTATLTVSSLQPGTHAFTAHYAGDDFYLARTTSNLAFQVTMPDAPVISITPSTTAQTNDPITLNVTASTYGIGNSLFSLKWLPGDHGATAFAGAGTDILAAGSFDVASNGSYTVHAKDWAGNETVKKIEVVNIVPLPNDSLISPLAASFDKYTGEVANMDVATGLTLNGNTLSSIANGAAALAPGTDYTVTGSTVTILKAYLMTQPVGTTSLTFTFSGGADQTLTIAIGDSTPSPTPTPTPSATPSPTPTATPIPSQNPASTSSNERPNYQIVTDSSGKVVIIVAPSVLATEKKPDGTNYQKLIVPESILNQAAGQLKDTANPIILIRIDNKESAVQVQLPASSIAAIAKSFPNAVIEVELKGSSMQLKSSVLDLENLAKRLGVSVSDLKINSTMEQVSDTVRNELMRVGNDKGFSLLGSVIDFQVTAEANGQTVDIGDFGGMYMVQAIVFEQAVAGDLVFAVHYDPVTRQVSYIPTQLGARNNGSKEAVMRTPHQSIYAVIRTDGPSFADMQGHWAKAEVEQLAARFIVNGISAERFAPNDSITRAEFASLLVRSMGISLEHDSAYKGFTDIASTAWYASEVEAAVRAGLVQGLTSERFGPNERISREQMAVMIARALTIVSKDGTEPVDSGAQVAFADKDLISPWAETAVAETAKAGIITGMDGQAFAPKDSATRAQAAVMLNRFLQAAGFIS</sequence>
<evidence type="ECO:0000313" key="9">
    <source>
        <dbReference type="Proteomes" id="UP000183410"/>
    </source>
</evidence>
<dbReference type="EMBL" id="FONN01000013">
    <property type="protein sequence ID" value="SFF07795.1"/>
    <property type="molecule type" value="Genomic_DNA"/>
</dbReference>
<organism evidence="8 9">
    <name type="scientific">Paenibacillus algorifonticola</name>
    <dbReference type="NCBI Taxonomy" id="684063"/>
    <lineage>
        <taxon>Bacteria</taxon>
        <taxon>Bacillati</taxon>
        <taxon>Bacillota</taxon>
        <taxon>Bacilli</taxon>
        <taxon>Bacillales</taxon>
        <taxon>Paenibacillaceae</taxon>
        <taxon>Paenibacillus</taxon>
    </lineage>
</organism>
<feature type="compositionally biased region" description="Polar residues" evidence="5">
    <location>
        <begin position="706"/>
        <end position="718"/>
    </location>
</feature>
<feature type="domain" description="SLH" evidence="7">
    <location>
        <begin position="953"/>
        <end position="1016"/>
    </location>
</feature>
<dbReference type="Pfam" id="PF03442">
    <property type="entry name" value="CBM_X2"/>
    <property type="match status" value="1"/>
</dbReference>
<keyword evidence="2" id="KW-0136">Cellulose degradation</keyword>
<feature type="compositionally biased region" description="Pro residues" evidence="5">
    <location>
        <begin position="683"/>
        <end position="701"/>
    </location>
</feature>
<dbReference type="InterPro" id="IPR013783">
    <property type="entry name" value="Ig-like_fold"/>
</dbReference>
<keyword evidence="1 6" id="KW-0732">Signal</keyword>
<dbReference type="GO" id="GO:0005085">
    <property type="term" value="F:guanyl-nucleotide exchange factor activity"/>
    <property type="evidence" value="ECO:0007669"/>
    <property type="project" value="TreeGrafter"/>
</dbReference>
<dbReference type="RefSeq" id="WP_046232902.1">
    <property type="nucleotide sequence ID" value="NZ_FONN01000013.1"/>
</dbReference>
<dbReference type="InterPro" id="IPR032109">
    <property type="entry name" value="Big_3_5"/>
</dbReference>
<gene>
    <name evidence="8" type="ORF">SAMN04487969_11355</name>
</gene>
<dbReference type="Pfam" id="PF00415">
    <property type="entry name" value="RCC1"/>
    <property type="match status" value="3"/>
</dbReference>
<dbReference type="GO" id="GO:0005737">
    <property type="term" value="C:cytoplasm"/>
    <property type="evidence" value="ECO:0007669"/>
    <property type="project" value="TreeGrafter"/>
</dbReference>
<dbReference type="InterPro" id="IPR005102">
    <property type="entry name" value="Carbo-bd_X2"/>
</dbReference>
<reference evidence="9" key="1">
    <citation type="submission" date="2016-10" db="EMBL/GenBank/DDBJ databases">
        <authorList>
            <person name="Varghese N."/>
            <person name="Submissions S."/>
        </authorList>
    </citation>
    <scope>NUCLEOTIDE SEQUENCE [LARGE SCALE GENOMIC DNA]</scope>
    <source>
        <strain evidence="9">CGMCC 1.10223</strain>
    </source>
</reference>
<keyword evidence="9" id="KW-1185">Reference proteome</keyword>
<evidence type="ECO:0000259" key="7">
    <source>
        <dbReference type="PROSITE" id="PS51272"/>
    </source>
</evidence>
<dbReference type="InterPro" id="IPR000408">
    <property type="entry name" value="Reg_chr_condens"/>
</dbReference>
<evidence type="ECO:0000256" key="1">
    <source>
        <dbReference type="ARBA" id="ARBA00022729"/>
    </source>
</evidence>
<feature type="chain" id="PRO_5010198509" evidence="6">
    <location>
        <begin position="27"/>
        <end position="1144"/>
    </location>
</feature>
<dbReference type="Gene3D" id="2.130.10.30">
    <property type="entry name" value="Regulator of chromosome condensation 1/beta-lactamase-inhibitor protein II"/>
    <property type="match status" value="2"/>
</dbReference>
<evidence type="ECO:0000256" key="5">
    <source>
        <dbReference type="SAM" id="MobiDB-lite"/>
    </source>
</evidence>
<evidence type="ECO:0000313" key="8">
    <source>
        <dbReference type="EMBL" id="SFF07795.1"/>
    </source>
</evidence>
<dbReference type="AlphaFoldDB" id="A0A1I2FR68"/>
<dbReference type="PROSITE" id="PS50012">
    <property type="entry name" value="RCC1_3"/>
    <property type="match status" value="4"/>
</dbReference>
<feature type="region of interest" description="Disordered" evidence="5">
    <location>
        <begin position="674"/>
        <end position="718"/>
    </location>
</feature>
<proteinExistence type="predicted"/>
<dbReference type="GO" id="GO:0030245">
    <property type="term" value="P:cellulose catabolic process"/>
    <property type="evidence" value="ECO:0007669"/>
    <property type="project" value="UniProtKB-KW"/>
</dbReference>
<feature type="domain" description="SLH" evidence="7">
    <location>
        <begin position="1084"/>
        <end position="1144"/>
    </location>
</feature>
<keyword evidence="3" id="KW-0119">Carbohydrate metabolism</keyword>
<dbReference type="InterPro" id="IPR009091">
    <property type="entry name" value="RCC1/BLIP-II"/>
</dbReference>
<feature type="signal peptide" evidence="6">
    <location>
        <begin position="1"/>
        <end position="26"/>
    </location>
</feature>
<dbReference type="InterPro" id="IPR014756">
    <property type="entry name" value="Ig_E-set"/>
</dbReference>
<evidence type="ECO:0000256" key="2">
    <source>
        <dbReference type="ARBA" id="ARBA00023001"/>
    </source>
</evidence>
<evidence type="ECO:0000256" key="6">
    <source>
        <dbReference type="SAM" id="SignalP"/>
    </source>
</evidence>
<dbReference type="PANTHER" id="PTHR45982">
    <property type="entry name" value="REGULATOR OF CHROMOSOME CONDENSATION"/>
    <property type="match status" value="1"/>
</dbReference>
<feature type="domain" description="SLH" evidence="7">
    <location>
        <begin position="1017"/>
        <end position="1078"/>
    </location>
</feature>
<name>A0A1I2FR68_9BACL</name>
<dbReference type="PROSITE" id="PS51272">
    <property type="entry name" value="SLH"/>
    <property type="match status" value="3"/>
</dbReference>
<dbReference type="Pfam" id="PF00395">
    <property type="entry name" value="SLH"/>
    <property type="match status" value="3"/>
</dbReference>
<keyword evidence="4" id="KW-0624">Polysaccharide degradation</keyword>
<dbReference type="Pfam" id="PF16640">
    <property type="entry name" value="Big_3_5"/>
    <property type="match status" value="1"/>
</dbReference>
<accession>A0A1I2FR68</accession>
<dbReference type="InterPro" id="IPR001119">
    <property type="entry name" value="SLH_dom"/>
</dbReference>
<dbReference type="PANTHER" id="PTHR45982:SF1">
    <property type="entry name" value="REGULATOR OF CHROMOSOME CONDENSATION"/>
    <property type="match status" value="1"/>
</dbReference>
<dbReference type="Gene3D" id="2.60.40.10">
    <property type="entry name" value="Immunoglobulins"/>
    <property type="match status" value="1"/>
</dbReference>
<dbReference type="InterPro" id="IPR051553">
    <property type="entry name" value="Ran_GTPase-activating"/>
</dbReference>
<protein>
    <submittedName>
        <fullName evidence="8">Alpha-tubulin suppressor</fullName>
    </submittedName>
</protein>
<dbReference type="Proteomes" id="UP000183410">
    <property type="component" value="Unassembled WGS sequence"/>
</dbReference>
<dbReference type="SUPFAM" id="SSF81296">
    <property type="entry name" value="E set domains"/>
    <property type="match status" value="1"/>
</dbReference>